<organism evidence="1 2">
    <name type="scientific">Pseudomonas syringae pv. ribicola</name>
    <dbReference type="NCBI Taxonomy" id="55398"/>
    <lineage>
        <taxon>Bacteria</taxon>
        <taxon>Pseudomonadati</taxon>
        <taxon>Pseudomonadota</taxon>
        <taxon>Gammaproteobacteria</taxon>
        <taxon>Pseudomonadales</taxon>
        <taxon>Pseudomonadaceae</taxon>
        <taxon>Pseudomonas</taxon>
    </lineage>
</organism>
<accession>A0A3M2VQX2</accession>
<dbReference type="AlphaFoldDB" id="A0A3M2VQX2"/>
<evidence type="ECO:0000313" key="1">
    <source>
        <dbReference type="EMBL" id="RML41641.1"/>
    </source>
</evidence>
<name>A0A3M2VQX2_PSESI</name>
<protein>
    <submittedName>
        <fullName evidence="1">Uncharacterized protein</fullName>
    </submittedName>
</protein>
<dbReference type="Proteomes" id="UP000280292">
    <property type="component" value="Unassembled WGS sequence"/>
</dbReference>
<evidence type="ECO:0000313" key="2">
    <source>
        <dbReference type="Proteomes" id="UP000280292"/>
    </source>
</evidence>
<dbReference type="EMBL" id="RBNR01000250">
    <property type="protein sequence ID" value="RML41641.1"/>
    <property type="molecule type" value="Genomic_DNA"/>
</dbReference>
<proteinExistence type="predicted"/>
<sequence length="46" mass="5179">MHFDIPNGLTHGDFEIINVGKTLSPKDIEVMSSIYPDRTNSKFDTP</sequence>
<gene>
    <name evidence="1" type="ORF">ALQ95_02630</name>
</gene>
<comment type="caution">
    <text evidence="1">The sequence shown here is derived from an EMBL/GenBank/DDBJ whole genome shotgun (WGS) entry which is preliminary data.</text>
</comment>
<reference evidence="1 2" key="1">
    <citation type="submission" date="2018-08" db="EMBL/GenBank/DDBJ databases">
        <title>Recombination of ecologically and evolutionarily significant loci maintains genetic cohesion in the Pseudomonas syringae species complex.</title>
        <authorList>
            <person name="Dillon M."/>
            <person name="Thakur S."/>
            <person name="Almeida R.N.D."/>
            <person name="Weir B.S."/>
            <person name="Guttman D.S."/>
        </authorList>
    </citation>
    <scope>NUCLEOTIDE SEQUENCE [LARGE SCALE GENOMIC DNA]</scope>
    <source>
        <strain evidence="1 2">ICMP 3883</strain>
    </source>
</reference>